<dbReference type="Proteomes" id="UP000325211">
    <property type="component" value="Chromosome"/>
</dbReference>
<dbReference type="RefSeq" id="WP_150210629.1">
    <property type="nucleotide sequence ID" value="NZ_CP029190.1"/>
</dbReference>
<name>A0A5P2D8K9_STRVZ</name>
<organism evidence="1 2">
    <name type="scientific">Streptomyces venezuelae</name>
    <dbReference type="NCBI Taxonomy" id="54571"/>
    <lineage>
        <taxon>Bacteria</taxon>
        <taxon>Bacillati</taxon>
        <taxon>Actinomycetota</taxon>
        <taxon>Actinomycetes</taxon>
        <taxon>Kitasatosporales</taxon>
        <taxon>Streptomycetaceae</taxon>
        <taxon>Streptomyces</taxon>
    </lineage>
</organism>
<reference evidence="1 2" key="1">
    <citation type="submission" date="2018-05" db="EMBL/GenBank/DDBJ databases">
        <title>Streptomyces venezuelae.</title>
        <authorList>
            <person name="Kim W."/>
            <person name="Lee N."/>
            <person name="Cho B.-K."/>
        </authorList>
    </citation>
    <scope>NUCLEOTIDE SEQUENCE [LARGE SCALE GENOMIC DNA]</scope>
    <source>
        <strain evidence="1 2">ATCC 21782</strain>
    </source>
</reference>
<evidence type="ECO:0000313" key="1">
    <source>
        <dbReference type="EMBL" id="QES50880.1"/>
    </source>
</evidence>
<dbReference type="OrthoDB" id="6400421at2"/>
<protein>
    <submittedName>
        <fullName evidence="1">Uncharacterized protein</fullName>
    </submittedName>
</protein>
<evidence type="ECO:0000313" key="2">
    <source>
        <dbReference type="Proteomes" id="UP000325211"/>
    </source>
</evidence>
<sequence length="217" mass="23153">MAGFRSLAVQVRDARNDRALRRHSLRRCLERFAPYGHRATWWHLCDRHGIAPEDRAADPQRLVAALEELEEARAVWLEYERHFAERRRREKHHGLRRPEWAWGGAAVVVRCADPGVRPDGPLGEVLRRLVKALESEPGTACPVCGAQELRWGAPRFGVAGAAGAVGAGAGFAGAGGAGAVATGVVAAVGADVRGPWDGPVCAGCGIVVPRPALADTA</sequence>
<accession>A0A5P2D8K9</accession>
<gene>
    <name evidence="1" type="ORF">DEJ50_26660</name>
</gene>
<dbReference type="AlphaFoldDB" id="A0A5P2D8K9"/>
<dbReference type="EMBL" id="CP029190">
    <property type="protein sequence ID" value="QES50880.1"/>
    <property type="molecule type" value="Genomic_DNA"/>
</dbReference>
<proteinExistence type="predicted"/>